<dbReference type="EMBL" id="CM042049">
    <property type="protein sequence ID" value="KAI3747717.1"/>
    <property type="molecule type" value="Genomic_DNA"/>
</dbReference>
<comment type="caution">
    <text evidence="1">The sequence shown here is derived from an EMBL/GenBank/DDBJ whole genome shotgun (WGS) entry which is preliminary data.</text>
</comment>
<dbReference type="Proteomes" id="UP001055879">
    <property type="component" value="Linkage Group LG03"/>
</dbReference>
<accession>A0ACB9DN41</accession>
<reference evidence="2" key="1">
    <citation type="journal article" date="2022" name="Mol. Ecol. Resour.">
        <title>The genomes of chicory, endive, great burdock and yacon provide insights into Asteraceae palaeo-polyploidization history and plant inulin production.</title>
        <authorList>
            <person name="Fan W."/>
            <person name="Wang S."/>
            <person name="Wang H."/>
            <person name="Wang A."/>
            <person name="Jiang F."/>
            <person name="Liu H."/>
            <person name="Zhao H."/>
            <person name="Xu D."/>
            <person name="Zhang Y."/>
        </authorList>
    </citation>
    <scope>NUCLEOTIDE SEQUENCE [LARGE SCALE GENOMIC DNA]</scope>
    <source>
        <strain evidence="2">cv. Niubang</strain>
    </source>
</reference>
<name>A0ACB9DN41_ARCLA</name>
<evidence type="ECO:0000313" key="1">
    <source>
        <dbReference type="EMBL" id="KAI3747717.1"/>
    </source>
</evidence>
<reference evidence="1 2" key="2">
    <citation type="journal article" date="2022" name="Mol. Ecol. Resour.">
        <title>The genomes of chicory, endive, great burdock and yacon provide insights into Asteraceae paleo-polyploidization history and plant inulin production.</title>
        <authorList>
            <person name="Fan W."/>
            <person name="Wang S."/>
            <person name="Wang H."/>
            <person name="Wang A."/>
            <person name="Jiang F."/>
            <person name="Liu H."/>
            <person name="Zhao H."/>
            <person name="Xu D."/>
            <person name="Zhang Y."/>
        </authorList>
    </citation>
    <scope>NUCLEOTIDE SEQUENCE [LARGE SCALE GENOMIC DNA]</scope>
    <source>
        <strain evidence="2">cv. Niubang</strain>
    </source>
</reference>
<sequence>MLIQSHLLHKPPAFPSTCICPSQTPPINTLFFFFFFFTTTTTTTITITITTTTTVIIHHHHHRLPAPFSTKKEISIIMGLRRSHNKQSQAIALKRCSYFEDEYPTDVPKGHFVVYVGERRSRYAVPISWLHHTGFQSLLRRAEEEFGFNHELGLTIPCHEQDFLSLFSIMG</sequence>
<organism evidence="1 2">
    <name type="scientific">Arctium lappa</name>
    <name type="common">Greater burdock</name>
    <name type="synonym">Lappa major</name>
    <dbReference type="NCBI Taxonomy" id="4217"/>
    <lineage>
        <taxon>Eukaryota</taxon>
        <taxon>Viridiplantae</taxon>
        <taxon>Streptophyta</taxon>
        <taxon>Embryophyta</taxon>
        <taxon>Tracheophyta</taxon>
        <taxon>Spermatophyta</taxon>
        <taxon>Magnoliopsida</taxon>
        <taxon>eudicotyledons</taxon>
        <taxon>Gunneridae</taxon>
        <taxon>Pentapetalae</taxon>
        <taxon>asterids</taxon>
        <taxon>campanulids</taxon>
        <taxon>Asterales</taxon>
        <taxon>Asteraceae</taxon>
        <taxon>Carduoideae</taxon>
        <taxon>Cardueae</taxon>
        <taxon>Arctiinae</taxon>
        <taxon>Arctium</taxon>
    </lineage>
</organism>
<gene>
    <name evidence="1" type="ORF">L6452_10315</name>
</gene>
<protein>
    <submittedName>
        <fullName evidence="1">Uncharacterized protein</fullName>
    </submittedName>
</protein>
<proteinExistence type="predicted"/>
<keyword evidence="2" id="KW-1185">Reference proteome</keyword>
<evidence type="ECO:0000313" key="2">
    <source>
        <dbReference type="Proteomes" id="UP001055879"/>
    </source>
</evidence>